<evidence type="ECO:0000259" key="5">
    <source>
        <dbReference type="PROSITE" id="PS50977"/>
    </source>
</evidence>
<dbReference type="PANTHER" id="PTHR30055:SF234">
    <property type="entry name" value="HTH-TYPE TRANSCRIPTIONAL REGULATOR BETI"/>
    <property type="match status" value="1"/>
</dbReference>
<evidence type="ECO:0000256" key="4">
    <source>
        <dbReference type="ARBA" id="ARBA00023163"/>
    </source>
</evidence>
<dbReference type="Pfam" id="PF00440">
    <property type="entry name" value="TetR_N"/>
    <property type="match status" value="1"/>
</dbReference>
<reference evidence="6" key="1">
    <citation type="journal article" date="2013" name="Syst. Appl. Microbiol.">
        <title>New insights into the archaeal diversity of a hypersaline microbial mat obtained by a metagenomic approach.</title>
        <authorList>
            <person name="Lopez-Lopez A."/>
            <person name="Richter M."/>
            <person name="Pena A."/>
            <person name="Tamames J."/>
            <person name="Rossello-Mora R."/>
        </authorList>
    </citation>
    <scope>NUCLEOTIDE SEQUENCE</scope>
</reference>
<feature type="domain" description="HTH tetR-type" evidence="5">
    <location>
        <begin position="10"/>
        <end position="70"/>
    </location>
</feature>
<organism evidence="6">
    <name type="scientific">uncultured organism</name>
    <dbReference type="NCBI Taxonomy" id="155900"/>
    <lineage>
        <taxon>unclassified sequences</taxon>
        <taxon>environmental samples</taxon>
    </lineage>
</organism>
<dbReference type="InterPro" id="IPR039538">
    <property type="entry name" value="BetI_C"/>
</dbReference>
<keyword evidence="1" id="KW-0678">Repressor</keyword>
<dbReference type="InterPro" id="IPR036271">
    <property type="entry name" value="Tet_transcr_reg_TetR-rel_C_sf"/>
</dbReference>
<proteinExistence type="predicted"/>
<accession>M1PPJ7</accession>
<evidence type="ECO:0000256" key="2">
    <source>
        <dbReference type="ARBA" id="ARBA00023015"/>
    </source>
</evidence>
<dbReference type="InterPro" id="IPR009057">
    <property type="entry name" value="Homeodomain-like_sf"/>
</dbReference>
<sequence>MSKYGEEIPNHTREDIMEATFVALCQHGYADITMEKIAEGSDKSKSTLHYHYGTKEKLMVDFIKFLLEGFEDKIVPNSDDPLEKLNTLIDRMLFGLKEGDTHERFHTALLELRSQAPYNEKYKKQITKNDEVIQKIIVKIIEEGIEKGKFKDTNPERIATIILSAIDGARARQISTDREAAENVREALDRIIESTLMKNSRGCKQ</sequence>
<dbReference type="InterPro" id="IPR050109">
    <property type="entry name" value="HTH-type_TetR-like_transc_reg"/>
</dbReference>
<keyword evidence="3" id="KW-0238">DNA-binding</keyword>
<dbReference type="EMBL" id="JX684079">
    <property type="protein sequence ID" value="AGF93015.1"/>
    <property type="molecule type" value="Genomic_DNA"/>
</dbReference>
<dbReference type="GO" id="GO:0003700">
    <property type="term" value="F:DNA-binding transcription factor activity"/>
    <property type="evidence" value="ECO:0007669"/>
    <property type="project" value="TreeGrafter"/>
</dbReference>
<dbReference type="InterPro" id="IPR001647">
    <property type="entry name" value="HTH_TetR"/>
</dbReference>
<keyword evidence="2" id="KW-0805">Transcription regulation</keyword>
<dbReference type="PANTHER" id="PTHR30055">
    <property type="entry name" value="HTH-TYPE TRANSCRIPTIONAL REGULATOR RUTR"/>
    <property type="match status" value="1"/>
</dbReference>
<dbReference type="Gene3D" id="1.10.357.10">
    <property type="entry name" value="Tetracycline Repressor, domain 2"/>
    <property type="match status" value="1"/>
</dbReference>
<dbReference type="AlphaFoldDB" id="M1PPJ7"/>
<evidence type="ECO:0000256" key="3">
    <source>
        <dbReference type="ARBA" id="ARBA00023125"/>
    </source>
</evidence>
<name>M1PPJ7_9ZZZZ</name>
<protein>
    <submittedName>
        <fullName evidence="6">Transcriptional regulator, TetR family</fullName>
    </submittedName>
</protein>
<evidence type="ECO:0000256" key="1">
    <source>
        <dbReference type="ARBA" id="ARBA00022491"/>
    </source>
</evidence>
<dbReference type="PROSITE" id="PS50977">
    <property type="entry name" value="HTH_TETR_2"/>
    <property type="match status" value="1"/>
</dbReference>
<dbReference type="Pfam" id="PF13977">
    <property type="entry name" value="TetR_C_6"/>
    <property type="match status" value="1"/>
</dbReference>
<dbReference type="GO" id="GO:0000976">
    <property type="term" value="F:transcription cis-regulatory region binding"/>
    <property type="evidence" value="ECO:0007669"/>
    <property type="project" value="TreeGrafter"/>
</dbReference>
<evidence type="ECO:0000313" key="6">
    <source>
        <dbReference type="EMBL" id="AGF93015.1"/>
    </source>
</evidence>
<keyword evidence="4" id="KW-0804">Transcription</keyword>
<gene>
    <name evidence="6" type="ORF">FLSS-7_0024</name>
</gene>
<dbReference type="SUPFAM" id="SSF48498">
    <property type="entry name" value="Tetracyclin repressor-like, C-terminal domain"/>
    <property type="match status" value="1"/>
</dbReference>
<dbReference type="SUPFAM" id="SSF46689">
    <property type="entry name" value="Homeodomain-like"/>
    <property type="match status" value="1"/>
</dbReference>